<name>A0A7X9FUQ7_9DELT</name>
<feature type="non-terminal residue" evidence="1">
    <location>
        <position position="1"/>
    </location>
</feature>
<dbReference type="SUPFAM" id="SSF54637">
    <property type="entry name" value="Thioesterase/thiol ester dehydrase-isomerase"/>
    <property type="match status" value="1"/>
</dbReference>
<reference evidence="1 2" key="1">
    <citation type="journal article" date="2020" name="Biotechnol. Biofuels">
        <title>New insights from the biogas microbiome by comprehensive genome-resolved metagenomics of nearly 1600 species originating from multiple anaerobic digesters.</title>
        <authorList>
            <person name="Campanaro S."/>
            <person name="Treu L."/>
            <person name="Rodriguez-R L.M."/>
            <person name="Kovalovszki A."/>
            <person name="Ziels R.M."/>
            <person name="Maus I."/>
            <person name="Zhu X."/>
            <person name="Kougias P.G."/>
            <person name="Basile A."/>
            <person name="Luo G."/>
            <person name="Schluter A."/>
            <person name="Konstantinidis K.T."/>
            <person name="Angelidaki I."/>
        </authorList>
    </citation>
    <scope>NUCLEOTIDE SEQUENCE [LARGE SCALE GENOMIC DNA]</scope>
    <source>
        <strain evidence="1">AS27yjCOA_65</strain>
    </source>
</reference>
<dbReference type="CDD" id="cd00586">
    <property type="entry name" value="4HBT"/>
    <property type="match status" value="1"/>
</dbReference>
<dbReference type="Gene3D" id="3.10.129.10">
    <property type="entry name" value="Hotdog Thioesterase"/>
    <property type="match status" value="1"/>
</dbReference>
<protein>
    <submittedName>
        <fullName evidence="1">Acyl-CoA thioesterase</fullName>
    </submittedName>
</protein>
<dbReference type="EMBL" id="JAAZON010000610">
    <property type="protein sequence ID" value="NMC64149.1"/>
    <property type="molecule type" value="Genomic_DNA"/>
</dbReference>
<dbReference type="InterPro" id="IPR029069">
    <property type="entry name" value="HotDog_dom_sf"/>
</dbReference>
<organism evidence="1 2">
    <name type="scientific">SAR324 cluster bacterium</name>
    <dbReference type="NCBI Taxonomy" id="2024889"/>
    <lineage>
        <taxon>Bacteria</taxon>
        <taxon>Deltaproteobacteria</taxon>
        <taxon>SAR324 cluster</taxon>
    </lineage>
</organism>
<accession>A0A7X9FUQ7</accession>
<dbReference type="AlphaFoldDB" id="A0A7X9FUQ7"/>
<evidence type="ECO:0000313" key="2">
    <source>
        <dbReference type="Proteomes" id="UP000524246"/>
    </source>
</evidence>
<comment type="caution">
    <text evidence="1">The sequence shown here is derived from an EMBL/GenBank/DDBJ whole genome shotgun (WGS) entry which is preliminary data.</text>
</comment>
<dbReference type="Pfam" id="PF13279">
    <property type="entry name" value="4HBT_2"/>
    <property type="match status" value="1"/>
</dbReference>
<evidence type="ECO:0000313" key="1">
    <source>
        <dbReference type="EMBL" id="NMC64149.1"/>
    </source>
</evidence>
<proteinExistence type="predicted"/>
<sequence length="127" mass="14209">LQPFYKHLNHAKVLTFLERARTQFLDDIGCPLQTLISEGIFSVVASIEVKYKRELFAGEILVTCENIEVRGKSLFVKQKIFNSRAKIAIEALVEIMFLRAATKRAGNVPEKIVKTIESEGSSGARIA</sequence>
<gene>
    <name evidence="1" type="ORF">GYA55_13375</name>
</gene>
<dbReference type="Proteomes" id="UP000524246">
    <property type="component" value="Unassembled WGS sequence"/>
</dbReference>